<sequence>MYSRHDLVWLTPDGWSEALAQVPAPLRAPIERWRRANWPAVVRRNDANLADGFVCAGIPLPPDRETGIKPRVGLQLRLSSIDRRTGALPLLRAVDAAPAEWRAALGLLPDLQLRVYGSLAMQAFTGLDYLTPSSDIDVLFAPADQVALDAGIALLSHVAERLPLDGEVVFPGGAAVAWKEWRDARGSGRKVLAKRIDEVRLVSPDELAAALGA</sequence>
<comment type="caution">
    <text evidence="5">The sequence shown here is derived from an EMBL/GenBank/DDBJ whole genome shotgun (WGS) entry which is preliminary data.</text>
</comment>
<dbReference type="Pfam" id="PF20866">
    <property type="entry name" value="MdcG_N"/>
    <property type="match status" value="1"/>
</dbReference>
<keyword evidence="6" id="KW-1185">Reference proteome</keyword>
<evidence type="ECO:0000259" key="3">
    <source>
        <dbReference type="Pfam" id="PF10620"/>
    </source>
</evidence>
<gene>
    <name evidence="5" type="primary">mdcG</name>
    <name evidence="5" type="ORF">NX774_07315</name>
</gene>
<organism evidence="5 6">
    <name type="scientific">Massilia agilis</name>
    <dbReference type="NCBI Taxonomy" id="1811226"/>
    <lineage>
        <taxon>Bacteria</taxon>
        <taxon>Pseudomonadati</taxon>
        <taxon>Pseudomonadota</taxon>
        <taxon>Betaproteobacteria</taxon>
        <taxon>Burkholderiales</taxon>
        <taxon>Oxalobacteraceae</taxon>
        <taxon>Telluria group</taxon>
        <taxon>Massilia</taxon>
    </lineage>
</organism>
<keyword evidence="2" id="KW-0548">Nucleotidyltransferase</keyword>
<dbReference type="RefSeq" id="WP_258821526.1">
    <property type="nucleotide sequence ID" value="NZ_JANUHB010000002.1"/>
</dbReference>
<evidence type="ECO:0000256" key="1">
    <source>
        <dbReference type="ARBA" id="ARBA00022679"/>
    </source>
</evidence>
<dbReference type="InterPro" id="IPR048903">
    <property type="entry name" value="MdcG_N"/>
</dbReference>
<evidence type="ECO:0000259" key="4">
    <source>
        <dbReference type="Pfam" id="PF20866"/>
    </source>
</evidence>
<evidence type="ECO:0000313" key="5">
    <source>
        <dbReference type="EMBL" id="MCS0807730.1"/>
    </source>
</evidence>
<dbReference type="NCBIfam" id="TIGR03135">
    <property type="entry name" value="malonate_mdcG"/>
    <property type="match status" value="1"/>
</dbReference>
<keyword evidence="1" id="KW-0808">Transferase</keyword>
<protein>
    <submittedName>
        <fullName evidence="5">Malonate decarboxylase holo-[acyl-carrier-protein] synthase</fullName>
    </submittedName>
</protein>
<feature type="domain" description="Phosphoribosyl-dephospho-CoA transferase MdcG C-terminal" evidence="3">
    <location>
        <begin position="92"/>
        <end position="203"/>
    </location>
</feature>
<reference evidence="5 6" key="1">
    <citation type="submission" date="2022-08" db="EMBL/GenBank/DDBJ databases">
        <title>Reclassification of Massilia species as members of the genera Telluria, Duganella, Pseudoduganella, Mokoshia gen. nov. and Zemynaea gen. nov. using orthogonal and non-orthogonal genome-based approaches.</title>
        <authorList>
            <person name="Bowman J.P."/>
        </authorList>
    </citation>
    <scope>NUCLEOTIDE SEQUENCE [LARGE SCALE GENOMIC DNA]</scope>
    <source>
        <strain evidence="5 6">JCM 31605</strain>
    </source>
</reference>
<feature type="domain" description="Phosphoribosyl-dephospho-CoA transferase MdcG N-terminal" evidence="4">
    <location>
        <begin position="4"/>
        <end position="84"/>
    </location>
</feature>
<accession>A0ABT2D8X2</accession>
<dbReference type="InterPro" id="IPR049180">
    <property type="entry name" value="MdcG_C"/>
</dbReference>
<name>A0ABT2D8X2_9BURK</name>
<dbReference type="EMBL" id="JANUHB010000002">
    <property type="protein sequence ID" value="MCS0807730.1"/>
    <property type="molecule type" value="Genomic_DNA"/>
</dbReference>
<evidence type="ECO:0000313" key="6">
    <source>
        <dbReference type="Proteomes" id="UP001206126"/>
    </source>
</evidence>
<dbReference type="Proteomes" id="UP001206126">
    <property type="component" value="Unassembled WGS sequence"/>
</dbReference>
<dbReference type="Pfam" id="PF10620">
    <property type="entry name" value="MdcG"/>
    <property type="match status" value="1"/>
</dbReference>
<proteinExistence type="predicted"/>
<evidence type="ECO:0000256" key="2">
    <source>
        <dbReference type="ARBA" id="ARBA00022695"/>
    </source>
</evidence>
<dbReference type="InterPro" id="IPR017557">
    <property type="entry name" value="Holo-ACP_synthase"/>
</dbReference>